<feature type="compositionally biased region" description="Pro residues" evidence="1">
    <location>
        <begin position="436"/>
        <end position="447"/>
    </location>
</feature>
<organism evidence="3 4">
    <name type="scientific">Frankliniella occidentalis</name>
    <name type="common">Western flower thrips</name>
    <name type="synonym">Euthrips occidentalis</name>
    <dbReference type="NCBI Taxonomy" id="133901"/>
    <lineage>
        <taxon>Eukaryota</taxon>
        <taxon>Metazoa</taxon>
        <taxon>Ecdysozoa</taxon>
        <taxon>Arthropoda</taxon>
        <taxon>Hexapoda</taxon>
        <taxon>Insecta</taxon>
        <taxon>Pterygota</taxon>
        <taxon>Neoptera</taxon>
        <taxon>Paraneoptera</taxon>
        <taxon>Thysanoptera</taxon>
        <taxon>Terebrantia</taxon>
        <taxon>Thripoidea</taxon>
        <taxon>Thripidae</taxon>
        <taxon>Frankliniella</taxon>
    </lineage>
</organism>
<dbReference type="RefSeq" id="XP_052130537.1">
    <property type="nucleotide sequence ID" value="XM_052274577.1"/>
</dbReference>
<proteinExistence type="predicted"/>
<feature type="compositionally biased region" description="Basic and acidic residues" evidence="1">
    <location>
        <begin position="592"/>
        <end position="612"/>
    </location>
</feature>
<keyword evidence="3" id="KW-1185">Reference proteome</keyword>
<feature type="region of interest" description="Disordered" evidence="1">
    <location>
        <begin position="235"/>
        <end position="333"/>
    </location>
</feature>
<protein>
    <submittedName>
        <fullName evidence="4">Collagen alpha-1(I) chain-like</fullName>
    </submittedName>
</protein>
<dbReference type="GeneID" id="127748658"/>
<dbReference type="InterPro" id="IPR058903">
    <property type="entry name" value="Spectrin_YLPM1-like"/>
</dbReference>
<feature type="compositionally biased region" description="Polar residues" evidence="1">
    <location>
        <begin position="157"/>
        <end position="179"/>
    </location>
</feature>
<feature type="compositionally biased region" description="Low complexity" evidence="1">
    <location>
        <begin position="322"/>
        <end position="333"/>
    </location>
</feature>
<feature type="non-terminal residue" evidence="4">
    <location>
        <position position="905"/>
    </location>
</feature>
<reference evidence="4" key="2">
    <citation type="submission" date="2025-08" db="UniProtKB">
        <authorList>
            <consortium name="RefSeq"/>
        </authorList>
    </citation>
    <scope>IDENTIFICATION</scope>
    <source>
        <tissue evidence="4">Whole organism</tissue>
    </source>
</reference>
<feature type="domain" description="YLPM1-like spectrin repeat" evidence="2">
    <location>
        <begin position="159"/>
        <end position="254"/>
    </location>
</feature>
<evidence type="ECO:0000256" key="1">
    <source>
        <dbReference type="SAM" id="MobiDB-lite"/>
    </source>
</evidence>
<feature type="region of interest" description="Disordered" evidence="1">
    <location>
        <begin position="1"/>
        <end position="20"/>
    </location>
</feature>
<dbReference type="OrthoDB" id="513595at2759"/>
<feature type="compositionally biased region" description="Low complexity" evidence="1">
    <location>
        <begin position="491"/>
        <end position="503"/>
    </location>
</feature>
<evidence type="ECO:0000313" key="3">
    <source>
        <dbReference type="Proteomes" id="UP000504606"/>
    </source>
</evidence>
<gene>
    <name evidence="4" type="primary">LOC127748658</name>
</gene>
<feature type="compositionally biased region" description="Pro residues" evidence="1">
    <location>
        <begin position="266"/>
        <end position="304"/>
    </location>
</feature>
<feature type="compositionally biased region" description="Polar residues" evidence="1">
    <location>
        <begin position="1"/>
        <end position="13"/>
    </location>
</feature>
<feature type="compositionally biased region" description="Basic and acidic residues" evidence="1">
    <location>
        <begin position="244"/>
        <end position="254"/>
    </location>
</feature>
<feature type="region of interest" description="Disordered" evidence="1">
    <location>
        <begin position="98"/>
        <end position="221"/>
    </location>
</feature>
<name>A0A9C6X7I1_FRAOC</name>
<feature type="compositionally biased region" description="Basic and acidic residues" evidence="1">
    <location>
        <begin position="620"/>
        <end position="672"/>
    </location>
</feature>
<feature type="compositionally biased region" description="Basic and acidic residues" evidence="1">
    <location>
        <begin position="125"/>
        <end position="153"/>
    </location>
</feature>
<dbReference type="Pfam" id="PF26583">
    <property type="entry name" value="Spectrin_YLPM1"/>
    <property type="match status" value="1"/>
</dbReference>
<accession>A0A9C6X7I1</accession>
<dbReference type="KEGG" id="foc:127748658"/>
<sequence>MASNWNQWPSGNPSAAGVSASIPGNAASYQMYAGGSAAPTGDPGAAHQENWQQWQQWQTQYAQWQAQYGEKYQAALAAGLSVPGIAAHNAAAALYTTPTNTPAAAPQPVQPPSSINSHNANQKQFSRESRNEEFLGKRSRPNDRQSLESDPAKKSKGNSSHDQFKENSGQDQFKPNSSESQDRSENEKMFDEQFKRWESQFDAWKKQNQNHPNKEQYKQYEQKWFTWREQLIQRRETMRKKRERSTDGKNKNESKPQAPAAAAKPPSQPPPPTSLPPLPQGPPPPPPPDTPPKLPAGPPPPPPEDLSDKPLQFKKPENDYFSSKPAKKPAAAAVGMAMGSMGIPGLEGGKNDAGGSLQQGFFGQALGGQAAAVPLNAPPGFSAGQPQQPAYPMYNNAMAATGYPSPYQSGPAAADLQAWNQGFGQGGYPDFAQAPPQVPPLVPPQAPPSLLAGLGAGPSAGPHGFQSMPFDAPQNPWQSEEQGNDRRWGPSRSAPSNAASSSSQDYDPLKMLAEARRRQANDSKKDAARGPDQGPDSRGPQDNFPGPRKGPFGSRDDFRAGRENNSRDLSPAQRGDSGPRSLFDGPPLFRPEFGRDGKGPTDDARSPRDDFRGPQPLMRGMHDKFKDFRKPGDNFIDDFMRGAQDDFRGPPKDFRGPKDNFRDMPNDRRRPFDAPMGSDRSRGVSDEPRGPPNPFRGPDLKLGGPGMLPKLGDLKVGITDSSDTREEARSGPSKFGGPMDNRRGPGDKFALPRDSPGLRDGAAGPRDSPSSISKAISDDMKAPYDPFRSPSDDLNSPRGDLPGMPRGPGMKDSGEPNDMPQMPFGRDTRGHSGDRRGHSGDRRGHSGDRRGPPGDLRGPQGDIRGPQGDLRGPQGDFRGPQDDLRGPQGDLRGPQGDLRGPQGDP</sequence>
<feature type="compositionally biased region" description="Low complexity" evidence="1">
    <location>
        <begin position="98"/>
        <end position="107"/>
    </location>
</feature>
<feature type="compositionally biased region" description="Basic and acidic residues" evidence="1">
    <location>
        <begin position="212"/>
        <end position="221"/>
    </location>
</feature>
<feature type="compositionally biased region" description="Low complexity" evidence="1">
    <location>
        <begin position="255"/>
        <end position="265"/>
    </location>
</feature>
<feature type="compositionally biased region" description="Basic and acidic residues" evidence="1">
    <location>
        <begin position="679"/>
        <end position="689"/>
    </location>
</feature>
<dbReference type="Proteomes" id="UP000504606">
    <property type="component" value="Unplaced"/>
</dbReference>
<feature type="compositionally biased region" description="Basic and acidic residues" evidence="1">
    <location>
        <begin position="826"/>
        <end position="852"/>
    </location>
</feature>
<dbReference type="AlphaFoldDB" id="A0A9C6X7I1"/>
<feature type="compositionally biased region" description="Low complexity" evidence="1">
    <location>
        <begin position="448"/>
        <end position="462"/>
    </location>
</feature>
<reference evidence="4" key="1">
    <citation type="journal article" date="2018" name="Proc. Natl. Acad. Sci. U.S.A.">
        <title>Phylogenomics and the evolution of hemipteroid insects.</title>
        <authorList>
            <person name="Johnson K.P."/>
            <person name="Dietrich C.H."/>
            <person name="Friedrich F."/>
            <person name="Beutel R.G."/>
            <person name="Wipfler B."/>
            <person name="Peters R.S."/>
            <person name="Allen J.M."/>
            <person name="Petersen M."/>
            <person name="Donath A."/>
            <person name="Walden K.K."/>
            <person name="Kozlov A.M."/>
            <person name="Podsiadlowski L."/>
            <person name="Mayer C."/>
            <person name="Meusemann K."/>
            <person name="Vasilikopoulos A."/>
            <person name="Waterhouse R.M."/>
            <person name="Cameron S.L."/>
            <person name="Weirauch C."/>
            <person name="Swanson D.R."/>
            <person name="Percy D.M."/>
            <person name="Hardy N.B."/>
            <person name="Terry I."/>
            <person name="Liu S."/>
            <person name="Zhou X."/>
            <person name="Misof B."/>
            <person name="Robertson H.M."/>
            <person name="Yoshizawa K."/>
        </authorList>
    </citation>
    <scope>NUCLEOTIDE SEQUENCE</scope>
    <source>
        <tissue evidence="4">Whole organism</tissue>
    </source>
</reference>
<feature type="compositionally biased region" description="Basic and acidic residues" evidence="1">
    <location>
        <begin position="180"/>
        <end position="205"/>
    </location>
</feature>
<feature type="compositionally biased region" description="Polar residues" evidence="1">
    <location>
        <begin position="113"/>
        <end position="124"/>
    </location>
</feature>
<feature type="region of interest" description="Disordered" evidence="1">
    <location>
        <begin position="420"/>
        <end position="905"/>
    </location>
</feature>
<feature type="compositionally biased region" description="Basic and acidic residues" evidence="1">
    <location>
        <begin position="554"/>
        <end position="566"/>
    </location>
</feature>
<feature type="compositionally biased region" description="Basic and acidic residues" evidence="1">
    <location>
        <begin position="513"/>
        <end position="529"/>
    </location>
</feature>
<feature type="compositionally biased region" description="Low complexity" evidence="1">
    <location>
        <begin position="853"/>
        <end position="862"/>
    </location>
</feature>
<evidence type="ECO:0000313" key="4">
    <source>
        <dbReference type="RefSeq" id="XP_052130537.1"/>
    </source>
</evidence>
<evidence type="ECO:0000259" key="2">
    <source>
        <dbReference type="Pfam" id="PF26583"/>
    </source>
</evidence>